<dbReference type="SUPFAM" id="SSF48726">
    <property type="entry name" value="Immunoglobulin"/>
    <property type="match status" value="5"/>
</dbReference>
<dbReference type="Pfam" id="PF13927">
    <property type="entry name" value="Ig_3"/>
    <property type="match status" value="3"/>
</dbReference>
<keyword evidence="3" id="KW-0325">Glycoprotein</keyword>
<evidence type="ECO:0000256" key="1">
    <source>
        <dbReference type="ARBA" id="ARBA00022729"/>
    </source>
</evidence>
<reference evidence="6" key="1">
    <citation type="submission" date="2025-08" db="UniProtKB">
        <authorList>
            <consortium name="Ensembl"/>
        </authorList>
    </citation>
    <scope>IDENTIFICATION</scope>
</reference>
<dbReference type="Pfam" id="PF13895">
    <property type="entry name" value="Ig_2"/>
    <property type="match status" value="1"/>
</dbReference>
<organism evidence="6 7">
    <name type="scientific">Oreochromis aureus</name>
    <name type="common">Israeli tilapia</name>
    <name type="synonym">Chromis aureus</name>
    <dbReference type="NCBI Taxonomy" id="47969"/>
    <lineage>
        <taxon>Eukaryota</taxon>
        <taxon>Metazoa</taxon>
        <taxon>Chordata</taxon>
        <taxon>Craniata</taxon>
        <taxon>Vertebrata</taxon>
        <taxon>Euteleostomi</taxon>
        <taxon>Actinopterygii</taxon>
        <taxon>Neopterygii</taxon>
        <taxon>Teleostei</taxon>
        <taxon>Neoteleostei</taxon>
        <taxon>Acanthomorphata</taxon>
        <taxon>Ovalentaria</taxon>
        <taxon>Cichlomorphae</taxon>
        <taxon>Cichliformes</taxon>
        <taxon>Cichlidae</taxon>
        <taxon>African cichlids</taxon>
        <taxon>Pseudocrenilabrinae</taxon>
        <taxon>Oreochromini</taxon>
        <taxon>Oreochromis</taxon>
    </lineage>
</organism>
<dbReference type="PANTHER" id="PTHR44337:SF20">
    <property type="entry name" value="CARCINOEMBRYONIC ANTIGEN-RELATED CELL ADHESION MOLECULE 5-RELATED"/>
    <property type="match status" value="1"/>
</dbReference>
<feature type="domain" description="Ig-like" evidence="5">
    <location>
        <begin position="321"/>
        <end position="396"/>
    </location>
</feature>
<dbReference type="SMART" id="SM00409">
    <property type="entry name" value="IG"/>
    <property type="match status" value="6"/>
</dbReference>
<feature type="domain" description="Ig-like" evidence="5">
    <location>
        <begin position="39"/>
        <end position="145"/>
    </location>
</feature>
<dbReference type="InterPro" id="IPR007110">
    <property type="entry name" value="Ig-like_dom"/>
</dbReference>
<dbReference type="InterPro" id="IPR052598">
    <property type="entry name" value="IgSF_CEA-related"/>
</dbReference>
<accession>A0A668T7S7</accession>
<sequence length="606" mass="65572">VVSPDEPTMAGHTSVNINGEQMESNIIILFLHTSLTFSPFFMMSAIKPFCFSFTESVSNILITSSKTDLVEFNSSVTLVCSASGSPTSFLWFNGSSEVTANDRVHFTDGGSNLTIINVTRFDQGPFRCLVSNLLSNGTSDPVKLSISCELLISNLSENIFFSCKADSKPPARYHWLVNGALGFTGGIGFGVIDARTSQSGNYSCQAFNSRTLRYETSQPLSITIVAIDSVGKLTNKINLVEFNDTAVLMCSVSKGTSSSYQWFNGSSMITANEHLQLSSGNSILTIRNVTRYDQGPYKCNVSNNVSNDISAPVNLNINYGPSNAKMTVMPVSSIYKGGSNITLSCSADSSPPAMITWMIDGVYQTNTSSIELQDATESDSGNYTCLIQNTVTLRFSSKTTAIQIVGKFGLVHSKKEIGWFLHLQKSNLMDGVEMFSLSCEVKGAVDMIFWWRNGEILISAGNNNTAFSPDNKTLTITSAQHSDGGNYQCQAFNAVSNLTSDKFTVTIYYGPETPFVYGPAFAETGRQAVFNCSAESEPPSTFLWWFNGSIVANTSDYTTDVLSLNMSGEYTCMAINNVTGKNSTNSTTLTVIALLTGLLSSVSLIV</sequence>
<feature type="domain" description="Ig-like" evidence="5">
    <location>
        <begin position="511"/>
        <end position="590"/>
    </location>
</feature>
<dbReference type="InterPro" id="IPR003599">
    <property type="entry name" value="Ig_sub"/>
</dbReference>
<dbReference type="Gene3D" id="2.60.40.10">
    <property type="entry name" value="Immunoglobulins"/>
    <property type="match status" value="6"/>
</dbReference>
<dbReference type="InterPro" id="IPR003598">
    <property type="entry name" value="Ig_sub2"/>
</dbReference>
<dbReference type="Proteomes" id="UP000472276">
    <property type="component" value="Unassembled WGS sequence"/>
</dbReference>
<evidence type="ECO:0000259" key="5">
    <source>
        <dbReference type="PROSITE" id="PS50835"/>
    </source>
</evidence>
<dbReference type="PROSITE" id="PS50835">
    <property type="entry name" value="IG_LIKE"/>
    <property type="match status" value="6"/>
</dbReference>
<keyword evidence="1" id="KW-0732">Signal</keyword>
<evidence type="ECO:0000313" key="6">
    <source>
        <dbReference type="Ensembl" id="ENSOABP00000023120.2"/>
    </source>
</evidence>
<feature type="domain" description="Ig-like" evidence="5">
    <location>
        <begin position="219"/>
        <end position="310"/>
    </location>
</feature>
<dbReference type="Ensembl" id="ENSOABT00000023805.2">
    <property type="protein sequence ID" value="ENSOABP00000023120.2"/>
    <property type="gene ID" value="ENSOABG00000011119.2"/>
</dbReference>
<proteinExistence type="predicted"/>
<dbReference type="InterPro" id="IPR036179">
    <property type="entry name" value="Ig-like_dom_sf"/>
</dbReference>
<dbReference type="Pfam" id="PF07679">
    <property type="entry name" value="I-set"/>
    <property type="match status" value="1"/>
</dbReference>
<dbReference type="InterPro" id="IPR013098">
    <property type="entry name" value="Ig_I-set"/>
</dbReference>
<keyword evidence="7" id="KW-1185">Reference proteome</keyword>
<dbReference type="InterPro" id="IPR013783">
    <property type="entry name" value="Ig-like_fold"/>
</dbReference>
<keyword evidence="2" id="KW-1015">Disulfide bond</keyword>
<dbReference type="SMART" id="SM00408">
    <property type="entry name" value="IGc2"/>
    <property type="match status" value="6"/>
</dbReference>
<protein>
    <recommendedName>
        <fullName evidence="5">Ig-like domain-containing protein</fullName>
    </recommendedName>
</protein>
<dbReference type="PANTHER" id="PTHR44337">
    <property type="entry name" value="CARCINOEMBRYONIC ANTIGEN-RELATED CELL ADHESION MOLECULE 8"/>
    <property type="match status" value="1"/>
</dbReference>
<dbReference type="AlphaFoldDB" id="A0A668T7S7"/>
<feature type="domain" description="Ig-like" evidence="5">
    <location>
        <begin position="156"/>
        <end position="217"/>
    </location>
</feature>
<name>A0A668T7S7_OREAU</name>
<reference evidence="6" key="2">
    <citation type="submission" date="2025-09" db="UniProtKB">
        <authorList>
            <consortium name="Ensembl"/>
        </authorList>
    </citation>
    <scope>IDENTIFICATION</scope>
</reference>
<evidence type="ECO:0000256" key="4">
    <source>
        <dbReference type="ARBA" id="ARBA00023319"/>
    </source>
</evidence>
<evidence type="ECO:0000256" key="2">
    <source>
        <dbReference type="ARBA" id="ARBA00023157"/>
    </source>
</evidence>
<evidence type="ECO:0000313" key="7">
    <source>
        <dbReference type="Proteomes" id="UP000472276"/>
    </source>
</evidence>
<evidence type="ECO:0000256" key="3">
    <source>
        <dbReference type="ARBA" id="ARBA00023180"/>
    </source>
</evidence>
<feature type="domain" description="Ig-like" evidence="5">
    <location>
        <begin position="430"/>
        <end position="506"/>
    </location>
</feature>
<keyword evidence="4" id="KW-0393">Immunoglobulin domain</keyword>